<dbReference type="RefSeq" id="WP_063702360.1">
    <property type="nucleotide sequence ID" value="NZ_LUUB01000070.1"/>
</dbReference>
<keyword evidence="7" id="KW-1185">Reference proteome</keyword>
<evidence type="ECO:0000259" key="5">
    <source>
        <dbReference type="PROSITE" id="PS51078"/>
    </source>
</evidence>
<comment type="caution">
    <text evidence="6">The sequence shown here is derived from an EMBL/GenBank/DDBJ whole genome shotgun (WGS) entry which is preliminary data.</text>
</comment>
<feature type="domain" description="HTH iclR-type" evidence="4">
    <location>
        <begin position="21"/>
        <end position="83"/>
    </location>
</feature>
<evidence type="ECO:0000256" key="1">
    <source>
        <dbReference type="ARBA" id="ARBA00023015"/>
    </source>
</evidence>
<dbReference type="AlphaFoldDB" id="A0A176YLT7"/>
<dbReference type="InterPro" id="IPR036390">
    <property type="entry name" value="WH_DNA-bd_sf"/>
</dbReference>
<dbReference type="GO" id="GO:0045892">
    <property type="term" value="P:negative regulation of DNA-templated transcription"/>
    <property type="evidence" value="ECO:0007669"/>
    <property type="project" value="TreeGrafter"/>
</dbReference>
<dbReference type="EMBL" id="LUUB01000070">
    <property type="protein sequence ID" value="OAF07222.1"/>
    <property type="molecule type" value="Genomic_DNA"/>
</dbReference>
<sequence length="550" mass="59280">MPENELEWSPELIHPKNVAGTALLGKACDILELIGRSPGLLDQMRLAEQTGIPRATLYRILAALISRGLIRADPRTQAYTLGFNFLDLAQNAWSSSDLASIATVELRRLRDLTGETAYLAVQEGHHVLSLGRFESAHSERSNARLGALKPMHCTSQGKAILAHLSDAQVELALRNGLGKFTDKTICDPEQLKAHLTIVRARGYAIDDEEIILGTRCVGTAILDPSGKPLAAISVAGPTFRITAERAERLGQELVDVAKRISSLLAPAIKSARHDPGGYKVWTKSAAFIGGAPRWDARAHTLVWADLLAPAIRAEGGHPYVISLQALSESINSLCLVERGVAFSVGNDIVIDNLSGNQERIEGKPGLSFKVLRVCRDGEIWAAAYGAEPNLSRIGPWRRHSGIEPIFEIQGQVTDIAFADDAGLFATQPSRQCVYLLERKTGRKRKFADIPKVAGAPCTLAVDEHFNPWIGLSDGWSVIKLNDSGEIERTVALPIPRPTGIAFGGASLSELFVTSARTGLSRESLANAPLSGHLLSIDVGERGLADPIATL</sequence>
<keyword evidence="2" id="KW-0238">DNA-binding</keyword>
<evidence type="ECO:0008006" key="8">
    <source>
        <dbReference type="Google" id="ProtNLM"/>
    </source>
</evidence>
<evidence type="ECO:0000259" key="4">
    <source>
        <dbReference type="PROSITE" id="PS51077"/>
    </source>
</evidence>
<proteinExistence type="predicted"/>
<dbReference type="SUPFAM" id="SSF55781">
    <property type="entry name" value="GAF domain-like"/>
    <property type="match status" value="1"/>
</dbReference>
<dbReference type="Gene3D" id="2.120.10.30">
    <property type="entry name" value="TolB, C-terminal domain"/>
    <property type="match status" value="1"/>
</dbReference>
<gene>
    <name evidence="6" type="ORF">AYJ54_18010</name>
</gene>
<dbReference type="InterPro" id="IPR029016">
    <property type="entry name" value="GAF-like_dom_sf"/>
</dbReference>
<dbReference type="Pfam" id="PF09339">
    <property type="entry name" value="HTH_IclR"/>
    <property type="match status" value="1"/>
</dbReference>
<dbReference type="PANTHER" id="PTHR30136:SF24">
    <property type="entry name" value="HTH-TYPE TRANSCRIPTIONAL REPRESSOR ALLR"/>
    <property type="match status" value="1"/>
</dbReference>
<dbReference type="Gene3D" id="3.30.450.40">
    <property type="match status" value="1"/>
</dbReference>
<feature type="domain" description="IclR-ED" evidence="5">
    <location>
        <begin position="84"/>
        <end position="266"/>
    </location>
</feature>
<dbReference type="PROSITE" id="PS51078">
    <property type="entry name" value="ICLR_ED"/>
    <property type="match status" value="1"/>
</dbReference>
<reference evidence="6 7" key="1">
    <citation type="submission" date="2016-03" db="EMBL/GenBank/DDBJ databases">
        <title>Draft Genome Sequence of the Strain BR 10245 (Bradyrhizobium sp.) isolated from nodules of Centrolobium paraense.</title>
        <authorList>
            <person name="Simoes-Araujo J.L.Sr."/>
            <person name="Barauna A.C."/>
            <person name="Silva K."/>
            <person name="Zilli J.E."/>
        </authorList>
    </citation>
    <scope>NUCLEOTIDE SEQUENCE [LARGE SCALE GENOMIC DNA]</scope>
    <source>
        <strain evidence="6 7">BR 10245</strain>
    </source>
</reference>
<keyword evidence="1" id="KW-0805">Transcription regulation</keyword>
<organism evidence="6 7">
    <name type="scientific">Bradyrhizobium centrolobii</name>
    <dbReference type="NCBI Taxonomy" id="1505087"/>
    <lineage>
        <taxon>Bacteria</taxon>
        <taxon>Pseudomonadati</taxon>
        <taxon>Pseudomonadota</taxon>
        <taxon>Alphaproteobacteria</taxon>
        <taxon>Hyphomicrobiales</taxon>
        <taxon>Nitrobacteraceae</taxon>
        <taxon>Bradyrhizobium</taxon>
    </lineage>
</organism>
<dbReference type="InterPro" id="IPR036388">
    <property type="entry name" value="WH-like_DNA-bd_sf"/>
</dbReference>
<keyword evidence="3" id="KW-0804">Transcription</keyword>
<dbReference type="SUPFAM" id="SSF46785">
    <property type="entry name" value="Winged helix' DNA-binding domain"/>
    <property type="match status" value="1"/>
</dbReference>
<dbReference type="OrthoDB" id="2633250at2"/>
<dbReference type="Proteomes" id="UP000076959">
    <property type="component" value="Unassembled WGS sequence"/>
</dbReference>
<dbReference type="PROSITE" id="PS51077">
    <property type="entry name" value="HTH_ICLR"/>
    <property type="match status" value="1"/>
</dbReference>
<accession>A0A176YLT7</accession>
<dbReference type="GO" id="GO:0003677">
    <property type="term" value="F:DNA binding"/>
    <property type="evidence" value="ECO:0007669"/>
    <property type="project" value="UniProtKB-KW"/>
</dbReference>
<dbReference type="Pfam" id="PF01614">
    <property type="entry name" value="IclR_C"/>
    <property type="match status" value="1"/>
</dbReference>
<dbReference type="SMART" id="SM00346">
    <property type="entry name" value="HTH_ICLR"/>
    <property type="match status" value="1"/>
</dbReference>
<dbReference type="InterPro" id="IPR005471">
    <property type="entry name" value="Tscrpt_reg_IclR_N"/>
</dbReference>
<dbReference type="PANTHER" id="PTHR30136">
    <property type="entry name" value="HELIX-TURN-HELIX TRANSCRIPTIONAL REGULATOR, ICLR FAMILY"/>
    <property type="match status" value="1"/>
</dbReference>
<dbReference type="InterPro" id="IPR011042">
    <property type="entry name" value="6-blade_b-propeller_TolB-like"/>
</dbReference>
<evidence type="ECO:0000313" key="6">
    <source>
        <dbReference type="EMBL" id="OAF07222.1"/>
    </source>
</evidence>
<name>A0A176YLT7_9BRAD</name>
<evidence type="ECO:0000256" key="2">
    <source>
        <dbReference type="ARBA" id="ARBA00023125"/>
    </source>
</evidence>
<dbReference type="InterPro" id="IPR013658">
    <property type="entry name" value="SGL"/>
</dbReference>
<dbReference type="InterPro" id="IPR014757">
    <property type="entry name" value="Tscrpt_reg_IclR_C"/>
</dbReference>
<dbReference type="GO" id="GO:0003700">
    <property type="term" value="F:DNA-binding transcription factor activity"/>
    <property type="evidence" value="ECO:0007669"/>
    <property type="project" value="TreeGrafter"/>
</dbReference>
<dbReference type="SUPFAM" id="SSF63829">
    <property type="entry name" value="Calcium-dependent phosphotriesterase"/>
    <property type="match status" value="1"/>
</dbReference>
<dbReference type="Gene3D" id="1.10.10.10">
    <property type="entry name" value="Winged helix-like DNA-binding domain superfamily/Winged helix DNA-binding domain"/>
    <property type="match status" value="1"/>
</dbReference>
<dbReference type="Pfam" id="PF08450">
    <property type="entry name" value="SGL"/>
    <property type="match status" value="1"/>
</dbReference>
<dbReference type="InterPro" id="IPR050707">
    <property type="entry name" value="HTH_MetabolicPath_Reg"/>
</dbReference>
<evidence type="ECO:0000256" key="3">
    <source>
        <dbReference type="ARBA" id="ARBA00023163"/>
    </source>
</evidence>
<evidence type="ECO:0000313" key="7">
    <source>
        <dbReference type="Proteomes" id="UP000076959"/>
    </source>
</evidence>
<dbReference type="STRING" id="1505087.AYJ54_18010"/>
<protein>
    <recommendedName>
        <fullName evidence="8">IclR family transcriptional regulator</fullName>
    </recommendedName>
</protein>